<dbReference type="GO" id="GO:0004527">
    <property type="term" value="F:exonuclease activity"/>
    <property type="evidence" value="ECO:0007669"/>
    <property type="project" value="UniProtKB-KW"/>
</dbReference>
<keyword evidence="5" id="KW-0269">Exonuclease</keyword>
<gene>
    <name evidence="8" type="ORF">Pcinc_039402</name>
</gene>
<feature type="domain" description="Exonuclease" evidence="7">
    <location>
        <begin position="74"/>
        <end position="209"/>
    </location>
</feature>
<evidence type="ECO:0000313" key="8">
    <source>
        <dbReference type="EMBL" id="KAK3854096.1"/>
    </source>
</evidence>
<dbReference type="InterPro" id="IPR036397">
    <property type="entry name" value="RNaseH_sf"/>
</dbReference>
<dbReference type="GO" id="GO:0005634">
    <property type="term" value="C:nucleus"/>
    <property type="evidence" value="ECO:0007669"/>
    <property type="project" value="UniProtKB-SubCell"/>
</dbReference>
<dbReference type="Pfam" id="PF00929">
    <property type="entry name" value="RNase_T"/>
    <property type="match status" value="1"/>
</dbReference>
<dbReference type="Proteomes" id="UP001286313">
    <property type="component" value="Unassembled WGS sequence"/>
</dbReference>
<dbReference type="AlphaFoldDB" id="A0AAE1ELY7"/>
<dbReference type="Gene3D" id="3.30.420.10">
    <property type="entry name" value="Ribonuclease H-like superfamily/Ribonuclease H"/>
    <property type="match status" value="1"/>
</dbReference>
<reference evidence="8" key="1">
    <citation type="submission" date="2023-10" db="EMBL/GenBank/DDBJ databases">
        <title>Genome assemblies of two species of porcelain crab, Petrolisthes cinctipes and Petrolisthes manimaculis (Anomura: Porcellanidae).</title>
        <authorList>
            <person name="Angst P."/>
        </authorList>
    </citation>
    <scope>NUCLEOTIDE SEQUENCE</scope>
    <source>
        <strain evidence="8">PB745_01</strain>
        <tissue evidence="8">Gill</tissue>
    </source>
</reference>
<dbReference type="FunFam" id="3.30.420.10:FF:000019">
    <property type="entry name" value="RNA exonuclease NEF-sp"/>
    <property type="match status" value="1"/>
</dbReference>
<dbReference type="CDD" id="cd06145">
    <property type="entry name" value="REX1_like"/>
    <property type="match status" value="1"/>
</dbReference>
<evidence type="ECO:0000313" key="9">
    <source>
        <dbReference type="Proteomes" id="UP001286313"/>
    </source>
</evidence>
<dbReference type="InterPro" id="IPR013520">
    <property type="entry name" value="Ribonucl_H"/>
</dbReference>
<keyword evidence="4" id="KW-0378">Hydrolase</keyword>
<evidence type="ECO:0000256" key="3">
    <source>
        <dbReference type="ARBA" id="ARBA00022722"/>
    </source>
</evidence>
<dbReference type="InterPro" id="IPR012337">
    <property type="entry name" value="RNaseH-like_sf"/>
</dbReference>
<keyword evidence="3" id="KW-0540">Nuclease</keyword>
<evidence type="ECO:0000256" key="6">
    <source>
        <dbReference type="ARBA" id="ARBA00023242"/>
    </source>
</evidence>
<dbReference type="SMART" id="SM00479">
    <property type="entry name" value="EXOIII"/>
    <property type="match status" value="1"/>
</dbReference>
<comment type="subcellular location">
    <subcellularLocation>
        <location evidence="1">Nucleus</location>
    </subcellularLocation>
</comment>
<dbReference type="SUPFAM" id="SSF53098">
    <property type="entry name" value="Ribonuclease H-like"/>
    <property type="match status" value="1"/>
</dbReference>
<name>A0AAE1ELY7_PETCI</name>
<evidence type="ECO:0000256" key="5">
    <source>
        <dbReference type="ARBA" id="ARBA00022839"/>
    </source>
</evidence>
<comment type="caution">
    <text evidence="8">The sequence shown here is derived from an EMBL/GenBank/DDBJ whole genome shotgun (WGS) entry which is preliminary data.</text>
</comment>
<evidence type="ECO:0000256" key="1">
    <source>
        <dbReference type="ARBA" id="ARBA00004123"/>
    </source>
</evidence>
<dbReference type="PANTHER" id="PTHR12801:SF115">
    <property type="entry name" value="FI18136P1-RELATED"/>
    <property type="match status" value="1"/>
</dbReference>
<comment type="similarity">
    <text evidence="2">Belongs to the REXO1/REXO3 family.</text>
</comment>
<dbReference type="EMBL" id="JAWQEG010006709">
    <property type="protein sequence ID" value="KAK3854096.1"/>
    <property type="molecule type" value="Genomic_DNA"/>
</dbReference>
<evidence type="ECO:0000256" key="2">
    <source>
        <dbReference type="ARBA" id="ARBA00006357"/>
    </source>
</evidence>
<keyword evidence="6" id="KW-0539">Nucleus</keyword>
<organism evidence="8 9">
    <name type="scientific">Petrolisthes cinctipes</name>
    <name type="common">Flat porcelain crab</name>
    <dbReference type="NCBI Taxonomy" id="88211"/>
    <lineage>
        <taxon>Eukaryota</taxon>
        <taxon>Metazoa</taxon>
        <taxon>Ecdysozoa</taxon>
        <taxon>Arthropoda</taxon>
        <taxon>Crustacea</taxon>
        <taxon>Multicrustacea</taxon>
        <taxon>Malacostraca</taxon>
        <taxon>Eumalacostraca</taxon>
        <taxon>Eucarida</taxon>
        <taxon>Decapoda</taxon>
        <taxon>Pleocyemata</taxon>
        <taxon>Anomura</taxon>
        <taxon>Galatheoidea</taxon>
        <taxon>Porcellanidae</taxon>
        <taxon>Petrolisthes</taxon>
    </lineage>
</organism>
<evidence type="ECO:0000259" key="7">
    <source>
        <dbReference type="SMART" id="SM00479"/>
    </source>
</evidence>
<proteinExistence type="inferred from homology"/>
<accession>A0AAE1ELY7</accession>
<dbReference type="InterPro" id="IPR047021">
    <property type="entry name" value="REXO1/3/4-like"/>
</dbReference>
<keyword evidence="9" id="KW-1185">Reference proteome</keyword>
<protein>
    <recommendedName>
        <fullName evidence="7">Exonuclease domain-containing protein</fullName>
    </recommendedName>
</protein>
<sequence>MGLSSHHTNCPHHWGRPYKRRTFVGFESRYNCCDGDLQSSGCALATTHVSQNYNPNKLMGYVRTLPKDTKNNPGVYALDCEMCYTTNGCELTRITVVNPECGIVYEQLVKPDNPIIDYNTRFSGITESDMSDVHTTITDVQASLLTRFSDKTILIGHSLESDLHALKIIHDTVVDTSVVFPHKMGPPCKRALRNLASEYLKRIIQNDGR</sequence>
<dbReference type="InterPro" id="IPR034922">
    <property type="entry name" value="REX1-like_exo"/>
</dbReference>
<evidence type="ECO:0000256" key="4">
    <source>
        <dbReference type="ARBA" id="ARBA00022801"/>
    </source>
</evidence>
<dbReference type="GO" id="GO:0003676">
    <property type="term" value="F:nucleic acid binding"/>
    <property type="evidence" value="ECO:0007669"/>
    <property type="project" value="InterPro"/>
</dbReference>
<dbReference type="PANTHER" id="PTHR12801">
    <property type="entry name" value="RNA EXONUCLEASE REXO1 / RECO3 FAMILY MEMBER-RELATED"/>
    <property type="match status" value="1"/>
</dbReference>